<accession>A0A382QI25</accession>
<protein>
    <submittedName>
        <fullName evidence="1">Uncharacterized protein</fullName>
    </submittedName>
</protein>
<dbReference type="EMBL" id="UINC01114695">
    <property type="protein sequence ID" value="SVC85184.1"/>
    <property type="molecule type" value="Genomic_DNA"/>
</dbReference>
<sequence>MSQRIIGVVAVLLVAVEWSPWHAPHGAHWW</sequence>
<evidence type="ECO:0000313" key="1">
    <source>
        <dbReference type="EMBL" id="SVC85184.1"/>
    </source>
</evidence>
<proteinExistence type="predicted"/>
<organism evidence="1">
    <name type="scientific">marine metagenome</name>
    <dbReference type="NCBI Taxonomy" id="408172"/>
    <lineage>
        <taxon>unclassified sequences</taxon>
        <taxon>metagenomes</taxon>
        <taxon>ecological metagenomes</taxon>
    </lineage>
</organism>
<reference evidence="1" key="1">
    <citation type="submission" date="2018-05" db="EMBL/GenBank/DDBJ databases">
        <authorList>
            <person name="Lanie J.A."/>
            <person name="Ng W.-L."/>
            <person name="Kazmierczak K.M."/>
            <person name="Andrzejewski T.M."/>
            <person name="Davidsen T.M."/>
            <person name="Wayne K.J."/>
            <person name="Tettelin H."/>
            <person name="Glass J.I."/>
            <person name="Rusch D."/>
            <person name="Podicherti R."/>
            <person name="Tsui H.-C.T."/>
            <person name="Winkler M.E."/>
        </authorList>
    </citation>
    <scope>NUCLEOTIDE SEQUENCE</scope>
</reference>
<feature type="non-terminal residue" evidence="1">
    <location>
        <position position="30"/>
    </location>
</feature>
<gene>
    <name evidence="1" type="ORF">METZ01_LOCUS338038</name>
</gene>
<dbReference type="AlphaFoldDB" id="A0A382QI25"/>
<name>A0A382QI25_9ZZZZ</name>